<dbReference type="PANTHER" id="PTHR24148:SF73">
    <property type="entry name" value="HET DOMAIN PROTEIN (AFU_ORTHOLOGUE AFUA_8G01020)"/>
    <property type="match status" value="1"/>
</dbReference>
<feature type="domain" description="Heterokaryon incompatibility" evidence="1">
    <location>
        <begin position="65"/>
        <end position="162"/>
    </location>
</feature>
<dbReference type="RefSeq" id="XP_056560157.1">
    <property type="nucleotide sequence ID" value="XM_056693428.1"/>
</dbReference>
<sequence length="830" mass="95157">MKQPKELEDGTAHAKTVQVAQDNTEDIYTVLPPHHIRVLDLLPGSELDLIEVQLSVVQAAAPGAYKALSYVCGSTTEDLYLILCNGSEFMITSNLYAALIRFRHPTETQRLWVDAICIHQGSISERSQQVRMMSQIYHRAEEVLLWLGNDDPDINVKRAFELVHTREDYVIQCTSLDRPPGSTVVLLHIPDPDLFDIIAEVQQRFGPPTFPSDHHLSLPQVIEGLLSQSWIDYPESPLLMHIGCRHIEEIDTSNVQVPILGLAPDWDIDHVRRVASESFATFVDFLKEATKPAELRLSDKEAAEVFSAVDYLLGKPYFQRAWIVQEIILARKATLVCGKHEADFQGFKDVFGFDQHQSEYMQNFSLDDFKYFDVQGNWQKLEATIPLMTHPQGQVFPLSYLAEPHHVFNQMAYLRYKAQEEKLGLFDIGALLEDFPQQKSTDPRDLIFSLVGILQKFSKRPNVLEWAESCVDYSLDVREVYLRTAKHLVELAHDLRLNGYTYAEQPRDGGSLSVSHHILDFFAKTTEPLSEQFNLPTWVPNWSASTETTVFDTRRIRETEGLIPFDGKVQGDSLLISGCIVDEVTFCSEILPSEISKRHNGHMFQEVDLCDMLVEKEHEKRTRSVYGGFDAQFEGFWRTIIADNPIGIKPFSDHTYHFKEHDEVNEWLAQCQVNYRRVRQTWGNELKYRPMLGPALARVQCDYTRPRNVPPAPVDDDKIQNILGSIDKIRLLELLEQDEPQWRSQEARCELSTHVLIKTKQGYFGLAPPSIQRGDIVAHLAACVNPWYLRRQGQHYTLVGKGWVHGLMYKADAFYRSEAFRDNCGRIELR</sequence>
<accession>A0A9W9VUK3</accession>
<evidence type="ECO:0000313" key="2">
    <source>
        <dbReference type="EMBL" id="KAJ5389429.1"/>
    </source>
</evidence>
<protein>
    <recommendedName>
        <fullName evidence="1">Heterokaryon incompatibility domain-containing protein</fullName>
    </recommendedName>
</protein>
<organism evidence="2 3">
    <name type="scientific">Penicillium cataractarum</name>
    <dbReference type="NCBI Taxonomy" id="2100454"/>
    <lineage>
        <taxon>Eukaryota</taxon>
        <taxon>Fungi</taxon>
        <taxon>Dikarya</taxon>
        <taxon>Ascomycota</taxon>
        <taxon>Pezizomycotina</taxon>
        <taxon>Eurotiomycetes</taxon>
        <taxon>Eurotiomycetidae</taxon>
        <taxon>Eurotiales</taxon>
        <taxon>Aspergillaceae</taxon>
        <taxon>Penicillium</taxon>
    </lineage>
</organism>
<dbReference type="EMBL" id="JAPZBS010000001">
    <property type="protein sequence ID" value="KAJ5389429.1"/>
    <property type="molecule type" value="Genomic_DNA"/>
</dbReference>
<dbReference type="InterPro" id="IPR052895">
    <property type="entry name" value="HetReg/Transcr_Mod"/>
</dbReference>
<dbReference type="OrthoDB" id="4370019at2759"/>
<comment type="caution">
    <text evidence="2">The sequence shown here is derived from an EMBL/GenBank/DDBJ whole genome shotgun (WGS) entry which is preliminary data.</text>
</comment>
<dbReference type="InterPro" id="IPR010730">
    <property type="entry name" value="HET"/>
</dbReference>
<name>A0A9W9VUK3_9EURO</name>
<dbReference type="PANTHER" id="PTHR24148">
    <property type="entry name" value="ANKYRIN REPEAT DOMAIN-CONTAINING PROTEIN 39 HOMOLOG-RELATED"/>
    <property type="match status" value="1"/>
</dbReference>
<evidence type="ECO:0000313" key="3">
    <source>
        <dbReference type="Proteomes" id="UP001147782"/>
    </source>
</evidence>
<dbReference type="Pfam" id="PF06985">
    <property type="entry name" value="HET"/>
    <property type="match status" value="1"/>
</dbReference>
<dbReference type="GeneID" id="81432605"/>
<reference evidence="2" key="1">
    <citation type="submission" date="2022-11" db="EMBL/GenBank/DDBJ databases">
        <authorList>
            <person name="Petersen C."/>
        </authorList>
    </citation>
    <scope>NUCLEOTIDE SEQUENCE</scope>
    <source>
        <strain evidence="2">IBT 29864</strain>
    </source>
</reference>
<proteinExistence type="predicted"/>
<reference evidence="2" key="2">
    <citation type="journal article" date="2023" name="IMA Fungus">
        <title>Comparative genomic study of the Penicillium genus elucidates a diverse pangenome and 15 lateral gene transfer events.</title>
        <authorList>
            <person name="Petersen C."/>
            <person name="Sorensen T."/>
            <person name="Nielsen M.R."/>
            <person name="Sondergaard T.E."/>
            <person name="Sorensen J.L."/>
            <person name="Fitzpatrick D.A."/>
            <person name="Frisvad J.C."/>
            <person name="Nielsen K.L."/>
        </authorList>
    </citation>
    <scope>NUCLEOTIDE SEQUENCE</scope>
    <source>
        <strain evidence="2">IBT 29864</strain>
    </source>
</reference>
<dbReference type="Proteomes" id="UP001147782">
    <property type="component" value="Unassembled WGS sequence"/>
</dbReference>
<evidence type="ECO:0000259" key="1">
    <source>
        <dbReference type="Pfam" id="PF06985"/>
    </source>
</evidence>
<keyword evidence="3" id="KW-1185">Reference proteome</keyword>
<dbReference type="AlphaFoldDB" id="A0A9W9VUK3"/>
<gene>
    <name evidence="2" type="ORF">N7496_000497</name>
</gene>